<name>M3A725_PSEFD</name>
<dbReference type="Proteomes" id="UP000016932">
    <property type="component" value="Unassembled WGS sequence"/>
</dbReference>
<dbReference type="HOGENOM" id="CLU_450649_0_0_1"/>
<reference evidence="2 3" key="1">
    <citation type="journal article" date="2012" name="PLoS Pathog.">
        <title>Diverse lifestyles and strategies of plant pathogenesis encoded in the genomes of eighteen Dothideomycetes fungi.</title>
        <authorList>
            <person name="Ohm R.A."/>
            <person name="Feau N."/>
            <person name="Henrissat B."/>
            <person name="Schoch C.L."/>
            <person name="Horwitz B.A."/>
            <person name="Barry K.W."/>
            <person name="Condon B.J."/>
            <person name="Copeland A.C."/>
            <person name="Dhillon B."/>
            <person name="Glaser F."/>
            <person name="Hesse C.N."/>
            <person name="Kosti I."/>
            <person name="LaButti K."/>
            <person name="Lindquist E.A."/>
            <person name="Lucas S."/>
            <person name="Salamov A.A."/>
            <person name="Bradshaw R.E."/>
            <person name="Ciuffetti L."/>
            <person name="Hamelin R.C."/>
            <person name="Kema G.H.J."/>
            <person name="Lawrence C."/>
            <person name="Scott J.A."/>
            <person name="Spatafora J.W."/>
            <person name="Turgeon B.G."/>
            <person name="de Wit P.J.G.M."/>
            <person name="Zhong S."/>
            <person name="Goodwin S.B."/>
            <person name="Grigoriev I.V."/>
        </authorList>
    </citation>
    <scope>NUCLEOTIDE SEQUENCE [LARGE SCALE GENOMIC DNA]</scope>
    <source>
        <strain evidence="2 3">CIRAD86</strain>
    </source>
</reference>
<organism evidence="2 3">
    <name type="scientific">Pseudocercospora fijiensis (strain CIRAD86)</name>
    <name type="common">Black leaf streak disease fungus</name>
    <name type="synonym">Mycosphaerella fijiensis</name>
    <dbReference type="NCBI Taxonomy" id="383855"/>
    <lineage>
        <taxon>Eukaryota</taxon>
        <taxon>Fungi</taxon>
        <taxon>Dikarya</taxon>
        <taxon>Ascomycota</taxon>
        <taxon>Pezizomycotina</taxon>
        <taxon>Dothideomycetes</taxon>
        <taxon>Dothideomycetidae</taxon>
        <taxon>Mycosphaerellales</taxon>
        <taxon>Mycosphaerellaceae</taxon>
        <taxon>Pseudocercospora</taxon>
    </lineage>
</organism>
<evidence type="ECO:0000313" key="3">
    <source>
        <dbReference type="Proteomes" id="UP000016932"/>
    </source>
</evidence>
<proteinExistence type="predicted"/>
<accession>M3A725</accession>
<gene>
    <name evidence="2" type="ORF">MYCFIDRAFT_78164</name>
</gene>
<protein>
    <submittedName>
        <fullName evidence="2">Uncharacterized protein</fullName>
    </submittedName>
</protein>
<dbReference type="AlphaFoldDB" id="M3A725"/>
<feature type="region of interest" description="Disordered" evidence="1">
    <location>
        <begin position="168"/>
        <end position="196"/>
    </location>
</feature>
<dbReference type="EMBL" id="KB446561">
    <property type="protein sequence ID" value="EME80426.1"/>
    <property type="molecule type" value="Genomic_DNA"/>
</dbReference>
<evidence type="ECO:0000256" key="1">
    <source>
        <dbReference type="SAM" id="MobiDB-lite"/>
    </source>
</evidence>
<dbReference type="RefSeq" id="XP_007928947.1">
    <property type="nucleotide sequence ID" value="XM_007930756.1"/>
</dbReference>
<dbReference type="GeneID" id="19341412"/>
<keyword evidence="3" id="KW-1185">Reference proteome</keyword>
<dbReference type="OrthoDB" id="3650843at2759"/>
<feature type="compositionally biased region" description="Pro residues" evidence="1">
    <location>
        <begin position="181"/>
        <end position="192"/>
    </location>
</feature>
<dbReference type="VEuPathDB" id="FungiDB:MYCFIDRAFT_78164"/>
<dbReference type="KEGG" id="pfj:MYCFIDRAFT_78164"/>
<sequence length="606" mass="68917">MAAAVESALDQLKSCPRETRRTVFHQLWRDGQIRRNGFTLFQYHVVPAILEEQRGLSPSAVSVHYAEIRAGLRWSYAGEEQENFWRRQTQDLFNGSIAPLQPETFENYLQAHYDAFVETPPELCRDGQEPENEIDLRDLHIQATAQQLVPTPALKAQLHLHETPISNSDIVTPAIEDPRPRFAPPDAPSPPKPVKEDVVPDADLVVEEPANPQVHPPSPIIFPTHKLCPQTVSKSPASRASAIEQKIHILNRLTPGTELWRLRCTSLDPMVDKSGFTLFEYHIKALARRGCQAAIEADTEPGRFSKVWRSMLDHERDEWRVDTMSLKNGLQNIPQKEVLNHFNTKNFSSRLRRYQARIIGSLHAYLRDNSAAPFQFDRTSIVDVLLGTSSTGIEPDVLIHAIHRSLMHRGILDSGLLLRFRCRGILLFYDEQSPGEEDGMKRLRNVAWRGLTPGDAPTGCQDPIMAMNAILKPLVYFNRDRNVFADMEHVEFGDEEIVGYSLDTHKSLKWAHTVIRKMSPLTPALKEPTDSGAESRGEEWSLETNASGLAAKLLRCFDRERLDPRAYEDLMEQTMWAFFQLDAELADRIDPSGRRREKARREARGV</sequence>
<evidence type="ECO:0000313" key="2">
    <source>
        <dbReference type="EMBL" id="EME80426.1"/>
    </source>
</evidence>